<dbReference type="InterPro" id="IPR005824">
    <property type="entry name" value="KOW"/>
</dbReference>
<comment type="caution">
    <text evidence="3">The sequence shown here is derived from an EMBL/GenBank/DDBJ whole genome shotgun (WGS) entry which is preliminary data.</text>
</comment>
<proteinExistence type="predicted"/>
<organism evidence="3 4">
    <name type="scientific">Marasmius crinis-equi</name>
    <dbReference type="NCBI Taxonomy" id="585013"/>
    <lineage>
        <taxon>Eukaryota</taxon>
        <taxon>Fungi</taxon>
        <taxon>Dikarya</taxon>
        <taxon>Basidiomycota</taxon>
        <taxon>Agaricomycotina</taxon>
        <taxon>Agaricomycetes</taxon>
        <taxon>Agaricomycetidae</taxon>
        <taxon>Agaricales</taxon>
        <taxon>Marasmiineae</taxon>
        <taxon>Marasmiaceae</taxon>
        <taxon>Marasmius</taxon>
    </lineage>
</organism>
<sequence>MSHHTKRIKILDFLDVEAASSGDEGDEEVQNWELQEISRNAFGRNEEDREDDWDGFVNHLAEKYDNSTRAEAAMASTSHLPPFTRPAASPSMSSGGSRIRPDTQPLVCSQPDSHIRAKALLYGTKLVGDVNARQWLKEDESQWKEHQRYGVASGDAARACRLHHQHNRGCHRSPEDDYELLHDRDVGRYHGPVGSSLDNNPPPLFTSKSAGKRKRVDTRASPALFDPKRHNAVEKIRDGYPYEKGEYHYKEPMFSIPEGDWLKKPKLFYFDSYRYHNQVFVGGLLLKSYKKRSLLPALSIPAHLEKPFSESSNPDISQFPMPQPQHWAFEEGEEVVYEPKVTREDEDPIRYDTPLRYKSLNVFKRGRDPQTATLETTLSSKYIEYSAPVRAITKRVRLHDRVLVLTGAHRGMSGMVTAVRNYHVKVLAMRVGETPTSIATHINSVKVISSGEDVGEVKVPWRGALVKITRGRFADRVGVVETVDRVEGKFGRRILLGLWIPAMNQTIYVDYNFVVEKLTKMHLNSWQPLNAVQFRIYGLSASMSTSREPWIGVDVLVVKGHWKGNTGTVRGVEVIWEKGVSGIDDTGRTIKRREGLVLQIELDLVRAQQQPTAKINYLHIVDKKKKIPLNLAHPVKKGDLYDFQPNVSYSFKELRALPPEHGDALVPGTPQWSPDRAPHGFAYPRVIMGIPMLQPMGMLTRG</sequence>
<evidence type="ECO:0000313" key="4">
    <source>
        <dbReference type="Proteomes" id="UP001465976"/>
    </source>
</evidence>
<evidence type="ECO:0000313" key="3">
    <source>
        <dbReference type="EMBL" id="KAL0563714.1"/>
    </source>
</evidence>
<evidence type="ECO:0000256" key="1">
    <source>
        <dbReference type="SAM" id="MobiDB-lite"/>
    </source>
</evidence>
<evidence type="ECO:0000259" key="2">
    <source>
        <dbReference type="SMART" id="SM00739"/>
    </source>
</evidence>
<dbReference type="EMBL" id="JBAHYK010003257">
    <property type="protein sequence ID" value="KAL0563714.1"/>
    <property type="molecule type" value="Genomic_DNA"/>
</dbReference>
<feature type="domain" description="KOW" evidence="2">
    <location>
        <begin position="395"/>
        <end position="422"/>
    </location>
</feature>
<dbReference type="Proteomes" id="UP001465976">
    <property type="component" value="Unassembled WGS sequence"/>
</dbReference>
<protein>
    <recommendedName>
        <fullName evidence="2">KOW domain-containing protein</fullName>
    </recommendedName>
</protein>
<accession>A0ABR3ELF2</accession>
<dbReference type="SMART" id="SM00739">
    <property type="entry name" value="KOW"/>
    <property type="match status" value="2"/>
</dbReference>
<keyword evidence="4" id="KW-1185">Reference proteome</keyword>
<feature type="domain" description="KOW" evidence="2">
    <location>
        <begin position="459"/>
        <end position="486"/>
    </location>
</feature>
<name>A0ABR3ELF2_9AGAR</name>
<reference evidence="3 4" key="1">
    <citation type="submission" date="2024-02" db="EMBL/GenBank/DDBJ databases">
        <title>A draft genome for the cacao thread blight pathogen Marasmius crinis-equi.</title>
        <authorList>
            <person name="Cohen S.P."/>
            <person name="Baruah I.K."/>
            <person name="Amoako-Attah I."/>
            <person name="Bukari Y."/>
            <person name="Meinhardt L.W."/>
            <person name="Bailey B.A."/>
        </authorList>
    </citation>
    <scope>NUCLEOTIDE SEQUENCE [LARGE SCALE GENOMIC DNA]</scope>
    <source>
        <strain evidence="3 4">GH-76</strain>
    </source>
</reference>
<feature type="compositionally biased region" description="Low complexity" evidence="1">
    <location>
        <begin position="85"/>
        <end position="98"/>
    </location>
</feature>
<feature type="region of interest" description="Disordered" evidence="1">
    <location>
        <begin position="77"/>
        <end position="109"/>
    </location>
</feature>
<gene>
    <name evidence="3" type="ORF">V5O48_018349</name>
</gene>
<feature type="region of interest" description="Disordered" evidence="1">
    <location>
        <begin position="189"/>
        <end position="218"/>
    </location>
</feature>